<keyword evidence="2" id="KW-0238">DNA-binding</keyword>
<dbReference type="PANTHER" id="PTHR43537:SF24">
    <property type="entry name" value="GLUCONATE OPERON TRANSCRIPTIONAL REPRESSOR"/>
    <property type="match status" value="1"/>
</dbReference>
<evidence type="ECO:0000259" key="4">
    <source>
        <dbReference type="PROSITE" id="PS50949"/>
    </source>
</evidence>
<sequence length="211" mass="24500">MQEATLKEKAYVKLREWLMNGHFTPGEFLTERNLVEKLEMSRTPIRAALERLEAEGHVSYTPNKGIFVKELSIDKVIHFYDFRIAIESFVAKKLAGLSLSSEQIAWFEDNLSRQKSCVDNRDYALFTTIDSEFHLGLANLYGNLEIVQTMERLQDRLYQIALKVLQKDITRIQISYENHLNIFKFITNGDADGASTEMTQHLEYGKRILLF</sequence>
<dbReference type="InterPro" id="IPR011711">
    <property type="entry name" value="GntR_C"/>
</dbReference>
<feature type="domain" description="HTH gntR-type" evidence="4">
    <location>
        <begin position="4"/>
        <end position="71"/>
    </location>
</feature>
<dbReference type="Gene3D" id="1.20.120.530">
    <property type="entry name" value="GntR ligand-binding domain-like"/>
    <property type="match status" value="1"/>
</dbReference>
<keyword evidence="1" id="KW-0805">Transcription regulation</keyword>
<evidence type="ECO:0000256" key="1">
    <source>
        <dbReference type="ARBA" id="ARBA00023015"/>
    </source>
</evidence>
<evidence type="ECO:0000313" key="5">
    <source>
        <dbReference type="EMBL" id="QGQ94992.1"/>
    </source>
</evidence>
<dbReference type="SMART" id="SM00895">
    <property type="entry name" value="FCD"/>
    <property type="match status" value="1"/>
</dbReference>
<keyword evidence="3" id="KW-0804">Transcription</keyword>
<dbReference type="Gene3D" id="1.10.10.10">
    <property type="entry name" value="Winged helix-like DNA-binding domain superfamily/Winged helix DNA-binding domain"/>
    <property type="match status" value="1"/>
</dbReference>
<evidence type="ECO:0000256" key="2">
    <source>
        <dbReference type="ARBA" id="ARBA00023125"/>
    </source>
</evidence>
<dbReference type="InterPro" id="IPR036388">
    <property type="entry name" value="WH-like_DNA-bd_sf"/>
</dbReference>
<dbReference type="GO" id="GO:0003677">
    <property type="term" value="F:DNA binding"/>
    <property type="evidence" value="ECO:0007669"/>
    <property type="project" value="UniProtKB-KW"/>
</dbReference>
<proteinExistence type="predicted"/>
<dbReference type="PANTHER" id="PTHR43537">
    <property type="entry name" value="TRANSCRIPTIONAL REGULATOR, GNTR FAMILY"/>
    <property type="match status" value="1"/>
</dbReference>
<dbReference type="SUPFAM" id="SSF46785">
    <property type="entry name" value="Winged helix' DNA-binding domain"/>
    <property type="match status" value="1"/>
</dbReference>
<dbReference type="GO" id="GO:0003700">
    <property type="term" value="F:DNA-binding transcription factor activity"/>
    <property type="evidence" value="ECO:0007669"/>
    <property type="project" value="InterPro"/>
</dbReference>
<evidence type="ECO:0000313" key="6">
    <source>
        <dbReference type="Proteomes" id="UP000426246"/>
    </source>
</evidence>
<dbReference type="InterPro" id="IPR000524">
    <property type="entry name" value="Tscrpt_reg_HTH_GntR"/>
</dbReference>
<dbReference type="CDD" id="cd07377">
    <property type="entry name" value="WHTH_GntR"/>
    <property type="match status" value="1"/>
</dbReference>
<dbReference type="Pfam" id="PF00392">
    <property type="entry name" value="GntR"/>
    <property type="match status" value="1"/>
</dbReference>
<dbReference type="EMBL" id="CP034235">
    <property type="protein sequence ID" value="QGQ94992.1"/>
    <property type="molecule type" value="Genomic_DNA"/>
</dbReference>
<gene>
    <name evidence="5" type="ORF">EHS13_08900</name>
</gene>
<dbReference type="RefSeq" id="WP_155700007.1">
    <property type="nucleotide sequence ID" value="NZ_CP034235.1"/>
</dbReference>
<dbReference type="SUPFAM" id="SSF48008">
    <property type="entry name" value="GntR ligand-binding domain-like"/>
    <property type="match status" value="1"/>
</dbReference>
<reference evidence="6" key="1">
    <citation type="submission" date="2018-11" db="EMBL/GenBank/DDBJ databases">
        <title>Complete genome sequence of Paenibacillus sp. ML311-T8.</title>
        <authorList>
            <person name="Nam Y.-D."/>
            <person name="Kang J."/>
            <person name="Chung W.-H."/>
            <person name="Park Y.S."/>
        </authorList>
    </citation>
    <scope>NUCLEOTIDE SEQUENCE [LARGE SCALE GENOMIC DNA]</scope>
    <source>
        <strain evidence="6">ML311-T8</strain>
    </source>
</reference>
<dbReference type="Proteomes" id="UP000426246">
    <property type="component" value="Chromosome"/>
</dbReference>
<dbReference type="SMART" id="SM00345">
    <property type="entry name" value="HTH_GNTR"/>
    <property type="match status" value="1"/>
</dbReference>
<keyword evidence="6" id="KW-1185">Reference proteome</keyword>
<dbReference type="PRINTS" id="PR00035">
    <property type="entry name" value="HTHGNTR"/>
</dbReference>
<dbReference type="InterPro" id="IPR036390">
    <property type="entry name" value="WH_DNA-bd_sf"/>
</dbReference>
<dbReference type="KEGG" id="ppsc:EHS13_08900"/>
<accession>A0A6B8RHG8</accession>
<dbReference type="PROSITE" id="PS50949">
    <property type="entry name" value="HTH_GNTR"/>
    <property type="match status" value="1"/>
</dbReference>
<dbReference type="AlphaFoldDB" id="A0A6B8RHG8"/>
<dbReference type="OrthoDB" id="368257at2"/>
<dbReference type="InterPro" id="IPR008920">
    <property type="entry name" value="TF_FadR/GntR_C"/>
</dbReference>
<dbReference type="Pfam" id="PF07729">
    <property type="entry name" value="FCD"/>
    <property type="match status" value="1"/>
</dbReference>
<organism evidence="5 6">
    <name type="scientific">Paenibacillus psychroresistens</name>
    <dbReference type="NCBI Taxonomy" id="1778678"/>
    <lineage>
        <taxon>Bacteria</taxon>
        <taxon>Bacillati</taxon>
        <taxon>Bacillota</taxon>
        <taxon>Bacilli</taxon>
        <taxon>Bacillales</taxon>
        <taxon>Paenibacillaceae</taxon>
        <taxon>Paenibacillus</taxon>
    </lineage>
</organism>
<name>A0A6B8RHG8_9BACL</name>
<evidence type="ECO:0000256" key="3">
    <source>
        <dbReference type="ARBA" id="ARBA00023163"/>
    </source>
</evidence>
<protein>
    <submittedName>
        <fullName evidence="5">GntR family transcriptional regulator</fullName>
    </submittedName>
</protein>